<evidence type="ECO:0000313" key="1">
    <source>
        <dbReference type="EMBL" id="CAG6743697.1"/>
    </source>
</evidence>
<dbReference type="AlphaFoldDB" id="A0A8D9E7X2"/>
<proteinExistence type="predicted"/>
<name>A0A8D9E7X2_9HEMI</name>
<dbReference type="EMBL" id="HBUF01452298">
    <property type="protein sequence ID" value="CAG6743697.1"/>
    <property type="molecule type" value="Transcribed_RNA"/>
</dbReference>
<organism evidence="1">
    <name type="scientific">Cacopsylla melanoneura</name>
    <dbReference type="NCBI Taxonomy" id="428564"/>
    <lineage>
        <taxon>Eukaryota</taxon>
        <taxon>Metazoa</taxon>
        <taxon>Ecdysozoa</taxon>
        <taxon>Arthropoda</taxon>
        <taxon>Hexapoda</taxon>
        <taxon>Insecta</taxon>
        <taxon>Pterygota</taxon>
        <taxon>Neoptera</taxon>
        <taxon>Paraneoptera</taxon>
        <taxon>Hemiptera</taxon>
        <taxon>Sternorrhyncha</taxon>
        <taxon>Psylloidea</taxon>
        <taxon>Psyllidae</taxon>
        <taxon>Psyllinae</taxon>
        <taxon>Cacopsylla</taxon>
    </lineage>
</organism>
<reference evidence="1" key="1">
    <citation type="submission" date="2021-05" db="EMBL/GenBank/DDBJ databases">
        <authorList>
            <person name="Alioto T."/>
            <person name="Alioto T."/>
            <person name="Gomez Garrido J."/>
        </authorList>
    </citation>
    <scope>NUCLEOTIDE SEQUENCE</scope>
</reference>
<protein>
    <submittedName>
        <fullName evidence="1">Uncharacterized protein</fullName>
    </submittedName>
</protein>
<accession>A0A8D9E7X2</accession>
<sequence length="121" mass="13907">MKGIVHAYLVHLRTICTKVGTGGTYYEEKVNFQISICFKLRHLCFDFACGGLERYATYLHIMLLFTSWLACGRGMVIFGTRNELWQNVFSRPFLVQKGHVIRRAELGDCFETQFFSPSGVL</sequence>